<keyword evidence="3" id="KW-1185">Reference proteome</keyword>
<feature type="signal peptide" evidence="1">
    <location>
        <begin position="1"/>
        <end position="24"/>
    </location>
</feature>
<reference evidence="2 3" key="1">
    <citation type="submission" date="2018-06" db="EMBL/GenBank/DDBJ databases">
        <title>Fusarium incarnatum-equiseti species complex species 28.</title>
        <authorList>
            <person name="Gardiner D.M."/>
        </authorList>
    </citation>
    <scope>NUCLEOTIDE SEQUENCE [LARGE SCALE GENOMIC DNA]</scope>
    <source>
        <strain evidence="2 3">FIESC_28</strain>
    </source>
</reference>
<dbReference type="AlphaFoldDB" id="A0A366S9N9"/>
<name>A0A366S9N9_9HYPO</name>
<evidence type="ECO:0000313" key="2">
    <source>
        <dbReference type="EMBL" id="RBR26043.1"/>
    </source>
</evidence>
<comment type="caution">
    <text evidence="2">The sequence shown here is derived from an EMBL/GenBank/DDBJ whole genome shotgun (WGS) entry which is preliminary data.</text>
</comment>
<sequence>MLSNIKETFAVVLALTAAVYPSSASPSAKRNANSFLPDQNVMEIPQSSDAIKYGHCYKIKNQDNEDLGHLPAYPSWNYLGFGSNVKAAHFKVCQNLGKCHDPNRGSQELWNKARFWLFDVDGNAFSPRGEFVAANSPPFGGNKNMYPGGGAYRYYVNFWVDNDCADRDQNAAGRCKVRLHIDNLRDDKGLQIVGGQFKVTTKDESIVVSFQEVDCPDSRIMGDHVSDL</sequence>
<gene>
    <name evidence="2" type="ORF">FIESC28_01071</name>
</gene>
<dbReference type="GeneID" id="41990518"/>
<organism evidence="2 3">
    <name type="scientific">Fusarium coffeatum</name>
    <dbReference type="NCBI Taxonomy" id="231269"/>
    <lineage>
        <taxon>Eukaryota</taxon>
        <taxon>Fungi</taxon>
        <taxon>Dikarya</taxon>
        <taxon>Ascomycota</taxon>
        <taxon>Pezizomycotina</taxon>
        <taxon>Sordariomycetes</taxon>
        <taxon>Hypocreomycetidae</taxon>
        <taxon>Hypocreales</taxon>
        <taxon>Nectriaceae</taxon>
        <taxon>Fusarium</taxon>
        <taxon>Fusarium incarnatum-equiseti species complex</taxon>
    </lineage>
</organism>
<keyword evidence="1" id="KW-0732">Signal</keyword>
<dbReference type="EMBL" id="QKXC01000030">
    <property type="protein sequence ID" value="RBR26043.1"/>
    <property type="molecule type" value="Genomic_DNA"/>
</dbReference>
<feature type="chain" id="PRO_5016644330" description="Ecp2 effector protein domain-containing protein" evidence="1">
    <location>
        <begin position="25"/>
        <end position="228"/>
    </location>
</feature>
<evidence type="ECO:0000313" key="3">
    <source>
        <dbReference type="Proteomes" id="UP000253153"/>
    </source>
</evidence>
<dbReference type="RefSeq" id="XP_031020634.1">
    <property type="nucleotide sequence ID" value="XM_031155222.1"/>
</dbReference>
<dbReference type="OrthoDB" id="4917178at2759"/>
<protein>
    <recommendedName>
        <fullName evidence="4">Ecp2 effector protein domain-containing protein</fullName>
    </recommendedName>
</protein>
<evidence type="ECO:0008006" key="4">
    <source>
        <dbReference type="Google" id="ProtNLM"/>
    </source>
</evidence>
<accession>A0A366S9N9</accession>
<proteinExistence type="predicted"/>
<dbReference type="Proteomes" id="UP000253153">
    <property type="component" value="Unassembled WGS sequence"/>
</dbReference>
<evidence type="ECO:0000256" key="1">
    <source>
        <dbReference type="SAM" id="SignalP"/>
    </source>
</evidence>